<sequence length="299" mass="33983">MEANARRSQGFVGCDGVRIENGNFKVHVANNQLKTASPYIRRDFYKITLFKGISRLHYADTGILIDRPALVFSNPLVPYSWEPISDHWNGYYCQFTEEFMNIHERNHLSFQDSPLFKIGGNPVCFLSEEQFANVETLFGKMIAEEATDYVHKYEVIKNYVNLIIHEALRMQPATPVSRPTSAAVRITMSFMELLEKQFPVIAPSQALELKTAGDYAKNLAIHVNHLNHAVRDVTGKATTVHIRERIIAEAKLLLRNTDWSIADIAYALGFDYPAYFNNFFKKQTGMTPRSAKLVTTGSI</sequence>
<dbReference type="Gene3D" id="1.10.10.60">
    <property type="entry name" value="Homeodomain-like"/>
    <property type="match status" value="1"/>
</dbReference>
<reference evidence="5 6" key="1">
    <citation type="submission" date="2019-08" db="EMBL/GenBank/DDBJ databases">
        <title>Whole genome sequencing of chitin degrading bacteria Chitinophaga pinensis YS16.</title>
        <authorList>
            <person name="Singh R.P."/>
            <person name="Manchanda G."/>
            <person name="Maurya I.K."/>
            <person name="Joshi N.K."/>
            <person name="Srivastava A.K."/>
        </authorList>
    </citation>
    <scope>NUCLEOTIDE SEQUENCE [LARGE SCALE GENOMIC DNA]</scope>
    <source>
        <strain evidence="5 6">YS-16</strain>
    </source>
</reference>
<dbReference type="EMBL" id="VOHS01000069">
    <property type="protein sequence ID" value="TWV91998.1"/>
    <property type="molecule type" value="Genomic_DNA"/>
</dbReference>
<evidence type="ECO:0000313" key="5">
    <source>
        <dbReference type="EMBL" id="TWV91998.1"/>
    </source>
</evidence>
<feature type="domain" description="HTH araC/xylS-type" evidence="4">
    <location>
        <begin position="195"/>
        <end position="294"/>
    </location>
</feature>
<proteinExistence type="predicted"/>
<dbReference type="AlphaFoldDB" id="A0A5C6LIF0"/>
<name>A0A5C6LIF0_9BACT</name>
<organism evidence="5 6">
    <name type="scientific">Chitinophaga pinensis</name>
    <dbReference type="NCBI Taxonomy" id="79329"/>
    <lineage>
        <taxon>Bacteria</taxon>
        <taxon>Pseudomonadati</taxon>
        <taxon>Bacteroidota</taxon>
        <taxon>Chitinophagia</taxon>
        <taxon>Chitinophagales</taxon>
        <taxon>Chitinophagaceae</taxon>
        <taxon>Chitinophaga</taxon>
    </lineage>
</organism>
<dbReference type="RefSeq" id="WP_146308232.1">
    <property type="nucleotide sequence ID" value="NZ_VOHS01000069.1"/>
</dbReference>
<evidence type="ECO:0000313" key="6">
    <source>
        <dbReference type="Proteomes" id="UP000318815"/>
    </source>
</evidence>
<dbReference type="GO" id="GO:0043565">
    <property type="term" value="F:sequence-specific DNA binding"/>
    <property type="evidence" value="ECO:0007669"/>
    <property type="project" value="InterPro"/>
</dbReference>
<dbReference type="GO" id="GO:0003700">
    <property type="term" value="F:DNA-binding transcription factor activity"/>
    <property type="evidence" value="ECO:0007669"/>
    <property type="project" value="InterPro"/>
</dbReference>
<dbReference type="SMART" id="SM00342">
    <property type="entry name" value="HTH_ARAC"/>
    <property type="match status" value="1"/>
</dbReference>
<keyword evidence="6" id="KW-1185">Reference proteome</keyword>
<dbReference type="Pfam" id="PF12833">
    <property type="entry name" value="HTH_18"/>
    <property type="match status" value="1"/>
</dbReference>
<evidence type="ECO:0000256" key="3">
    <source>
        <dbReference type="ARBA" id="ARBA00023163"/>
    </source>
</evidence>
<dbReference type="InterPro" id="IPR018060">
    <property type="entry name" value="HTH_AraC"/>
</dbReference>
<keyword evidence="2" id="KW-0238">DNA-binding</keyword>
<evidence type="ECO:0000256" key="2">
    <source>
        <dbReference type="ARBA" id="ARBA00023125"/>
    </source>
</evidence>
<gene>
    <name evidence="5" type="ORF">FEF09_28475</name>
</gene>
<dbReference type="InterPro" id="IPR009057">
    <property type="entry name" value="Homeodomain-like_sf"/>
</dbReference>
<keyword evidence="3" id="KW-0804">Transcription</keyword>
<dbReference type="SUPFAM" id="SSF46689">
    <property type="entry name" value="Homeodomain-like"/>
    <property type="match status" value="1"/>
</dbReference>
<accession>A0A5C6LIF0</accession>
<evidence type="ECO:0000256" key="1">
    <source>
        <dbReference type="ARBA" id="ARBA00023015"/>
    </source>
</evidence>
<dbReference type="PANTHER" id="PTHR43280:SF32">
    <property type="entry name" value="TRANSCRIPTIONAL REGULATORY PROTEIN"/>
    <property type="match status" value="1"/>
</dbReference>
<dbReference type="PROSITE" id="PS01124">
    <property type="entry name" value="HTH_ARAC_FAMILY_2"/>
    <property type="match status" value="1"/>
</dbReference>
<dbReference type="Proteomes" id="UP000318815">
    <property type="component" value="Unassembled WGS sequence"/>
</dbReference>
<evidence type="ECO:0000259" key="4">
    <source>
        <dbReference type="PROSITE" id="PS01124"/>
    </source>
</evidence>
<keyword evidence="1" id="KW-0805">Transcription regulation</keyword>
<protein>
    <submittedName>
        <fullName evidence="5">Helix-turn-helix domain-containing protein</fullName>
    </submittedName>
</protein>
<dbReference type="PANTHER" id="PTHR43280">
    <property type="entry name" value="ARAC-FAMILY TRANSCRIPTIONAL REGULATOR"/>
    <property type="match status" value="1"/>
</dbReference>
<comment type="caution">
    <text evidence="5">The sequence shown here is derived from an EMBL/GenBank/DDBJ whole genome shotgun (WGS) entry which is preliminary data.</text>
</comment>
<dbReference type="OrthoDB" id="629929at2"/>